<protein>
    <recommendedName>
        <fullName evidence="3">Phospholipase D-like domain-containing protein</fullName>
    </recommendedName>
</protein>
<dbReference type="RefSeq" id="WP_249770345.1">
    <property type="nucleotide sequence ID" value="NZ_CP097332.1"/>
</dbReference>
<gene>
    <name evidence="1" type="ORF">M6D93_15180</name>
</gene>
<sequence length="166" mass="18866">MRTRPRNGLAIGDVLTAALLSEFCSPSRELWLVSGWVTDLPVVDNAYRQFDAVLGADARTTLTLTEVLAALSRRETHIHVALREEQHNRRFVERVESVCDPGLLSIYSSPDLHEKFLVGWTWLMKGSMNFTWNGVQVNEESIDFQVDPGEAARQRLELRTRWIGDA</sequence>
<reference evidence="1" key="2">
    <citation type="submission" date="2022-05" db="EMBL/GenBank/DDBJ databases">
        <authorList>
            <person name="Kim J.-S."/>
            <person name="Lee K."/>
            <person name="Suh M."/>
            <person name="Eom M."/>
            <person name="Kim J.-S."/>
            <person name="Kim D.-S."/>
            <person name="Ko S.-H."/>
            <person name="Shin Y."/>
            <person name="Lee J.-S."/>
        </authorList>
    </citation>
    <scope>NUCLEOTIDE SEQUENCE</scope>
    <source>
        <strain evidence="1">N237</strain>
    </source>
</reference>
<dbReference type="EMBL" id="CP097332">
    <property type="protein sequence ID" value="UQX87633.1"/>
    <property type="molecule type" value="Genomic_DNA"/>
</dbReference>
<proteinExistence type="predicted"/>
<dbReference type="NCBIfam" id="NF041068">
    <property type="entry name" value="DpdK"/>
    <property type="match status" value="1"/>
</dbReference>
<evidence type="ECO:0000313" key="2">
    <source>
        <dbReference type="Proteomes" id="UP001056336"/>
    </source>
</evidence>
<name>A0ABY4QVE0_9ACTN</name>
<evidence type="ECO:0000313" key="1">
    <source>
        <dbReference type="EMBL" id="UQX87633.1"/>
    </source>
</evidence>
<reference evidence="1" key="1">
    <citation type="journal article" date="2018" name="Int. J. Syst. Evol. Microbiol.">
        <title>Jatrophihabitans telluris sp. nov., isolated from sediment soil of lava forest wetlands and the emended description of the genus Jatrophihabitans.</title>
        <authorList>
            <person name="Lee K.C."/>
            <person name="Suh M.K."/>
            <person name="Eom M.K."/>
            <person name="Kim K.K."/>
            <person name="Kim J.S."/>
            <person name="Kim D.S."/>
            <person name="Ko S.H."/>
            <person name="Shin Y.K."/>
            <person name="Lee J.S."/>
        </authorList>
    </citation>
    <scope>NUCLEOTIDE SEQUENCE</scope>
    <source>
        <strain evidence="1">N237</strain>
    </source>
</reference>
<dbReference type="Proteomes" id="UP001056336">
    <property type="component" value="Chromosome"/>
</dbReference>
<keyword evidence="2" id="KW-1185">Reference proteome</keyword>
<organism evidence="1 2">
    <name type="scientific">Jatrophihabitans telluris</name>
    <dbReference type="NCBI Taxonomy" id="2038343"/>
    <lineage>
        <taxon>Bacteria</taxon>
        <taxon>Bacillati</taxon>
        <taxon>Actinomycetota</taxon>
        <taxon>Actinomycetes</taxon>
        <taxon>Jatrophihabitantales</taxon>
        <taxon>Jatrophihabitantaceae</taxon>
        <taxon>Jatrophihabitans</taxon>
    </lineage>
</organism>
<accession>A0ABY4QVE0</accession>
<evidence type="ECO:0008006" key="3">
    <source>
        <dbReference type="Google" id="ProtNLM"/>
    </source>
</evidence>